<sequence length="197" mass="22787">MNFNKKAITAGAFVLYDYLFIFMVGPNKEGDLGVVRFGGHRENDETIIECLKRELKEEASITITLANSPVTYHIEEWDEEPKLIERDLEEDIYPIIIKGTQNGPLSVTYFAYSQEEPKPYFETHGILLLKLKDVELICKELITIDDFLKSEGKALFQKELRRDVILKPGVHLKWLSTLYKKNPDLIESFMTKSLEQV</sequence>
<dbReference type="InterPro" id="IPR015797">
    <property type="entry name" value="NUDIX_hydrolase-like_dom_sf"/>
</dbReference>
<evidence type="ECO:0000313" key="2">
    <source>
        <dbReference type="EMBL" id="SDY53343.1"/>
    </source>
</evidence>
<proteinExistence type="predicted"/>
<dbReference type="OrthoDB" id="9804563at2"/>
<organism evidence="2 3">
    <name type="scientific">Proteiniborus ethanoligenes</name>
    <dbReference type="NCBI Taxonomy" id="415015"/>
    <lineage>
        <taxon>Bacteria</taxon>
        <taxon>Bacillati</taxon>
        <taxon>Bacillota</taxon>
        <taxon>Clostridia</taxon>
        <taxon>Eubacteriales</taxon>
        <taxon>Proteiniborus</taxon>
    </lineage>
</organism>
<dbReference type="RefSeq" id="WP_091726101.1">
    <property type="nucleotide sequence ID" value="NZ_FNQE01000002.1"/>
</dbReference>
<keyword evidence="3" id="KW-1185">Reference proteome</keyword>
<reference evidence="2 3" key="1">
    <citation type="submission" date="2016-10" db="EMBL/GenBank/DDBJ databases">
        <authorList>
            <person name="de Groot N.N."/>
        </authorList>
    </citation>
    <scope>NUCLEOTIDE SEQUENCE [LARGE SCALE GENOMIC DNA]</scope>
    <source>
        <strain evidence="2 3">DSM 21650</strain>
    </source>
</reference>
<dbReference type="STRING" id="415015.SAMN05660462_00244"/>
<dbReference type="EMBL" id="FNQE01000002">
    <property type="protein sequence ID" value="SDY53343.1"/>
    <property type="molecule type" value="Genomic_DNA"/>
</dbReference>
<name>A0A1H3KMD5_9FIRM</name>
<dbReference type="Proteomes" id="UP000198625">
    <property type="component" value="Unassembled WGS sequence"/>
</dbReference>
<feature type="transmembrane region" description="Helical" evidence="1">
    <location>
        <begin position="7"/>
        <end position="25"/>
    </location>
</feature>
<dbReference type="Gene3D" id="3.90.79.10">
    <property type="entry name" value="Nucleoside Triphosphate Pyrophosphohydrolase"/>
    <property type="match status" value="1"/>
</dbReference>
<accession>A0A1H3KMD5</accession>
<protein>
    <submittedName>
        <fullName evidence="2">ADP-ribose pyrophosphatase YjhB, NUDIX family</fullName>
    </submittedName>
</protein>
<keyword evidence="1" id="KW-0472">Membrane</keyword>
<dbReference type="AlphaFoldDB" id="A0A1H3KMD5"/>
<gene>
    <name evidence="2" type="ORF">SAMN05660462_00244</name>
</gene>
<evidence type="ECO:0000256" key="1">
    <source>
        <dbReference type="SAM" id="Phobius"/>
    </source>
</evidence>
<keyword evidence="1" id="KW-0812">Transmembrane</keyword>
<dbReference type="SUPFAM" id="SSF55811">
    <property type="entry name" value="Nudix"/>
    <property type="match status" value="1"/>
</dbReference>
<keyword evidence="1" id="KW-1133">Transmembrane helix</keyword>
<evidence type="ECO:0000313" key="3">
    <source>
        <dbReference type="Proteomes" id="UP000198625"/>
    </source>
</evidence>